<dbReference type="InterPro" id="IPR036465">
    <property type="entry name" value="vWFA_dom_sf"/>
</dbReference>
<evidence type="ECO:0000313" key="5">
    <source>
        <dbReference type="Proteomes" id="UP001597260"/>
    </source>
</evidence>
<dbReference type="SUPFAM" id="SSF53300">
    <property type="entry name" value="vWA-like"/>
    <property type="match status" value="1"/>
</dbReference>
<reference evidence="5" key="1">
    <citation type="journal article" date="2019" name="Int. J. Syst. Evol. Microbiol.">
        <title>The Global Catalogue of Microorganisms (GCM) 10K type strain sequencing project: providing services to taxonomists for standard genome sequencing and annotation.</title>
        <authorList>
            <consortium name="The Broad Institute Genomics Platform"/>
            <consortium name="The Broad Institute Genome Sequencing Center for Infectious Disease"/>
            <person name="Wu L."/>
            <person name="Ma J."/>
        </authorList>
    </citation>
    <scope>NUCLEOTIDE SEQUENCE [LARGE SCALE GENOMIC DNA]</scope>
    <source>
        <strain evidence="5">JCM 31037</strain>
    </source>
</reference>
<evidence type="ECO:0000313" key="4">
    <source>
        <dbReference type="EMBL" id="MFD1321110.1"/>
    </source>
</evidence>
<dbReference type="CDD" id="cd00198">
    <property type="entry name" value="vWFA"/>
    <property type="match status" value="1"/>
</dbReference>
<dbReference type="EMBL" id="JBHTMP010000009">
    <property type="protein sequence ID" value="MFD1321110.1"/>
    <property type="molecule type" value="Genomic_DNA"/>
</dbReference>
<name>A0ABW3YCH5_9ACTN</name>
<evidence type="ECO:0000259" key="3">
    <source>
        <dbReference type="PROSITE" id="PS50234"/>
    </source>
</evidence>
<sequence>MRRIDMGHRRIQAAGALSLLGLTAVLTGATAATASVPPPTADTSVVTVKVGADRTGTQNSDVSPLPGVQLGLFATADAATPINGTWALCTSDADGDCNFVVPATGVEGANRNLQPFVKQIAVPAGWFMNPALRTGPGSGSGSQATPYQFQTPPLQGGNTYSSTSDFMFSTDNVLRSSSIGIWQQSRVNPTLDGNCGLDVALLLDLSASVGSNLPNLKAAADTFADSLVGTPSRMAVFSFSATSPSAGADANHPDLVSVSTQSGADTFKAQYANWQIAPGTNWDQGLFQVAQAQPHYEVLVVLTDGNPTRYGANPLQGDGSNTHFRDVETGIFSANAVKAEGTRVLAVGVGAGVTGITALNLAAISGPVAFDGSNTATADYYQTSDYAQAGEALRELALTRCTGGVSVVKQIVPATNTGEDVTGATPAGPGWEFTATTTTPGIGGLPDSQPTTSDGTGSVAFELEYPAGTPTAEVTVTETQQTGHTLVTPGGNNAVCVNLENGAPVAVTNTGDAGSPGFTIDVASTAAVSCTVYNRPLPAATITVQKRWIIDGTTYENGNQPDGFTARLTLTGPGSAGPMQQEFGSPRSGYVIGSSTTIDESTTLRNPNCRIDSRRITGRDGEPVDLPVPHTATLTQPSTSYTITNRVTCTGLPVTGSSTTSVATVGGILLATGAGLVTVAALWRRRPVRPLR</sequence>
<evidence type="ECO:0000256" key="2">
    <source>
        <dbReference type="SAM" id="SignalP"/>
    </source>
</evidence>
<proteinExistence type="predicted"/>
<evidence type="ECO:0000256" key="1">
    <source>
        <dbReference type="SAM" id="Phobius"/>
    </source>
</evidence>
<dbReference type="RefSeq" id="WP_377568933.1">
    <property type="nucleotide sequence ID" value="NZ_JBHTMP010000009.1"/>
</dbReference>
<protein>
    <recommendedName>
        <fullName evidence="3">VWFA domain-containing protein</fullName>
    </recommendedName>
</protein>
<keyword evidence="5" id="KW-1185">Reference proteome</keyword>
<dbReference type="Gene3D" id="3.40.50.410">
    <property type="entry name" value="von Willebrand factor, type A domain"/>
    <property type="match status" value="1"/>
</dbReference>
<feature type="transmembrane region" description="Helical" evidence="1">
    <location>
        <begin position="662"/>
        <end position="683"/>
    </location>
</feature>
<keyword evidence="1" id="KW-0812">Transmembrane</keyword>
<accession>A0ABW3YCH5</accession>
<gene>
    <name evidence="4" type="ORF">ACFQ4H_08420</name>
</gene>
<dbReference type="Proteomes" id="UP001597260">
    <property type="component" value="Unassembled WGS sequence"/>
</dbReference>
<dbReference type="InterPro" id="IPR002035">
    <property type="entry name" value="VWF_A"/>
</dbReference>
<feature type="chain" id="PRO_5045732975" description="VWFA domain-containing protein" evidence="2">
    <location>
        <begin position="35"/>
        <end position="692"/>
    </location>
</feature>
<keyword evidence="2" id="KW-0732">Signal</keyword>
<keyword evidence="1" id="KW-1133">Transmembrane helix</keyword>
<dbReference type="SMART" id="SM00327">
    <property type="entry name" value="VWA"/>
    <property type="match status" value="1"/>
</dbReference>
<keyword evidence="1" id="KW-0472">Membrane</keyword>
<feature type="signal peptide" evidence="2">
    <location>
        <begin position="1"/>
        <end position="34"/>
    </location>
</feature>
<comment type="caution">
    <text evidence="4">The sequence shown here is derived from an EMBL/GenBank/DDBJ whole genome shotgun (WGS) entry which is preliminary data.</text>
</comment>
<dbReference type="PROSITE" id="PS50234">
    <property type="entry name" value="VWFA"/>
    <property type="match status" value="1"/>
</dbReference>
<feature type="domain" description="VWFA" evidence="3">
    <location>
        <begin position="198"/>
        <end position="396"/>
    </location>
</feature>
<organism evidence="4 5">
    <name type="scientific">Micromonospora sonneratiae</name>
    <dbReference type="NCBI Taxonomy" id="1184706"/>
    <lineage>
        <taxon>Bacteria</taxon>
        <taxon>Bacillati</taxon>
        <taxon>Actinomycetota</taxon>
        <taxon>Actinomycetes</taxon>
        <taxon>Micromonosporales</taxon>
        <taxon>Micromonosporaceae</taxon>
        <taxon>Micromonospora</taxon>
    </lineage>
</organism>